<feature type="compositionally biased region" description="Low complexity" evidence="1">
    <location>
        <begin position="7"/>
        <end position="17"/>
    </location>
</feature>
<dbReference type="Proteomes" id="UP001590950">
    <property type="component" value="Unassembled WGS sequence"/>
</dbReference>
<feature type="region of interest" description="Disordered" evidence="1">
    <location>
        <begin position="106"/>
        <end position="128"/>
    </location>
</feature>
<name>A0ABR4AAC4_9LECA</name>
<feature type="region of interest" description="Disordered" evidence="1">
    <location>
        <begin position="1"/>
        <end position="26"/>
    </location>
</feature>
<evidence type="ECO:0000313" key="2">
    <source>
        <dbReference type="EMBL" id="KAL2042832.1"/>
    </source>
</evidence>
<evidence type="ECO:0000256" key="1">
    <source>
        <dbReference type="SAM" id="MobiDB-lite"/>
    </source>
</evidence>
<organism evidence="2 3">
    <name type="scientific">Stereocaulon virgatum</name>
    <dbReference type="NCBI Taxonomy" id="373712"/>
    <lineage>
        <taxon>Eukaryota</taxon>
        <taxon>Fungi</taxon>
        <taxon>Dikarya</taxon>
        <taxon>Ascomycota</taxon>
        <taxon>Pezizomycotina</taxon>
        <taxon>Lecanoromycetes</taxon>
        <taxon>OSLEUM clade</taxon>
        <taxon>Lecanoromycetidae</taxon>
        <taxon>Lecanorales</taxon>
        <taxon>Lecanorineae</taxon>
        <taxon>Stereocaulaceae</taxon>
        <taxon>Stereocaulon</taxon>
    </lineage>
</organism>
<dbReference type="EMBL" id="JBEFKJ010000013">
    <property type="protein sequence ID" value="KAL2042832.1"/>
    <property type="molecule type" value="Genomic_DNA"/>
</dbReference>
<proteinExistence type="predicted"/>
<evidence type="ECO:0000313" key="3">
    <source>
        <dbReference type="Proteomes" id="UP001590950"/>
    </source>
</evidence>
<protein>
    <submittedName>
        <fullName evidence="2">Uncharacterized protein</fullName>
    </submittedName>
</protein>
<keyword evidence="3" id="KW-1185">Reference proteome</keyword>
<feature type="region of interest" description="Disordered" evidence="1">
    <location>
        <begin position="210"/>
        <end position="244"/>
    </location>
</feature>
<feature type="compositionally biased region" description="Low complexity" evidence="1">
    <location>
        <begin position="118"/>
        <end position="128"/>
    </location>
</feature>
<sequence>MEGRHAPSSSDSTSKPPSASPNPLHGSGVVSDALKPLFTSIFHVLSQRLSSFVQDLVLTTRFAVALNTTWSLAQTSENKAQNSSGFPWKRPCIVLNCIASKSAPPFIEPAKTPDEESSTTPTAPPSISLAKPLCGQSSRLSLSYAAILAGANNNSSAASIAPSGFLRSSGSCALHALEVVHSDAQNDETTQESGDAQDSNRQQEDIIPVVVQDQAPPLLTPIPTPSETTPSSDPPGTPTEADMYDEEGFYGSFYEIPIEEAVRMYRNGARAKNTISMAATMHCDDDTVYLRSKAYQKPLRFRCHRDRGQKARDAHSVTIKVGE</sequence>
<gene>
    <name evidence="2" type="ORF">N7G274_004592</name>
</gene>
<accession>A0ABR4AAC4</accession>
<comment type="caution">
    <text evidence="2">The sequence shown here is derived from an EMBL/GenBank/DDBJ whole genome shotgun (WGS) entry which is preliminary data.</text>
</comment>
<reference evidence="2 3" key="1">
    <citation type="submission" date="2024-09" db="EMBL/GenBank/DDBJ databases">
        <title>Rethinking Asexuality: The Enigmatic Case of Functional Sexual Genes in Lepraria (Stereocaulaceae).</title>
        <authorList>
            <person name="Doellman M."/>
            <person name="Sun Y."/>
            <person name="Barcenas-Pena A."/>
            <person name="Lumbsch H.T."/>
            <person name="Grewe F."/>
        </authorList>
    </citation>
    <scope>NUCLEOTIDE SEQUENCE [LARGE SCALE GENOMIC DNA]</scope>
    <source>
        <strain evidence="2 3">Mercado 3170</strain>
    </source>
</reference>